<name>A0AAE1UHA5_9EUCA</name>
<organism evidence="3 4">
    <name type="scientific">Petrolisthes manimaculis</name>
    <dbReference type="NCBI Taxonomy" id="1843537"/>
    <lineage>
        <taxon>Eukaryota</taxon>
        <taxon>Metazoa</taxon>
        <taxon>Ecdysozoa</taxon>
        <taxon>Arthropoda</taxon>
        <taxon>Crustacea</taxon>
        <taxon>Multicrustacea</taxon>
        <taxon>Malacostraca</taxon>
        <taxon>Eumalacostraca</taxon>
        <taxon>Eucarida</taxon>
        <taxon>Decapoda</taxon>
        <taxon>Pleocyemata</taxon>
        <taxon>Anomura</taxon>
        <taxon>Galatheoidea</taxon>
        <taxon>Porcellanidae</taxon>
        <taxon>Petrolisthes</taxon>
    </lineage>
</organism>
<dbReference type="FunFam" id="3.30.420.10:FF:000032">
    <property type="entry name" value="Retrovirus-related Pol polyprotein from transposon 297-like Protein"/>
    <property type="match status" value="1"/>
</dbReference>
<accession>A0AAE1UHA5</accession>
<dbReference type="AlphaFoldDB" id="A0AAE1UHA5"/>
<dbReference type="GO" id="GO:0015074">
    <property type="term" value="P:DNA integration"/>
    <property type="evidence" value="ECO:0007669"/>
    <property type="project" value="InterPro"/>
</dbReference>
<evidence type="ECO:0000313" key="4">
    <source>
        <dbReference type="Proteomes" id="UP001292094"/>
    </source>
</evidence>
<feature type="domain" description="Integrase catalytic" evidence="2">
    <location>
        <begin position="35"/>
        <end position="193"/>
    </location>
</feature>
<dbReference type="InterPro" id="IPR012337">
    <property type="entry name" value="RNaseH-like_sf"/>
</dbReference>
<dbReference type="Pfam" id="PF00665">
    <property type="entry name" value="rve"/>
    <property type="match status" value="1"/>
</dbReference>
<dbReference type="InterPro" id="IPR001584">
    <property type="entry name" value="Integrase_cat-core"/>
</dbReference>
<gene>
    <name evidence="3" type="ORF">Pmani_010447</name>
</gene>
<feature type="coiled-coil region" evidence="1">
    <location>
        <begin position="223"/>
        <end position="250"/>
    </location>
</feature>
<sequence>MKADVAHFVKCCHTCRVVGQPNQPPPKSPLIPIPVTQPPFSRLIIDIVGPLPPTSTGSQYLLTIMDPVTRYPEAFPLRSATAKNVTNALLGFFTRFGLPQEIQSDRGSNFCSNLFQQVLAELGVRHVKSSAYHPETQGALERYHQTLKSMMKKYCMEHSKDWDKGLPFLLFATREVPQESLGFSPNELVFGHRVRGPLSLVKEAWSSDNSTSKSLLQYVIDFKTRIHETLELARENLKSAQARMKKWYDDKTQQREFRVGDEVLVLLPLQEVTCFLPFLRYASRC</sequence>
<dbReference type="InterPro" id="IPR036397">
    <property type="entry name" value="RNaseH_sf"/>
</dbReference>
<dbReference type="SUPFAM" id="SSF53098">
    <property type="entry name" value="Ribonuclease H-like"/>
    <property type="match status" value="1"/>
</dbReference>
<evidence type="ECO:0000313" key="3">
    <source>
        <dbReference type="EMBL" id="KAK4318559.1"/>
    </source>
</evidence>
<protein>
    <recommendedName>
        <fullName evidence="2">Integrase catalytic domain-containing protein</fullName>
    </recommendedName>
</protein>
<reference evidence="3" key="1">
    <citation type="submission" date="2023-11" db="EMBL/GenBank/DDBJ databases">
        <title>Genome assemblies of two species of porcelain crab, Petrolisthes cinctipes and Petrolisthes manimaculis (Anomura: Porcellanidae).</title>
        <authorList>
            <person name="Angst P."/>
        </authorList>
    </citation>
    <scope>NUCLEOTIDE SEQUENCE</scope>
    <source>
        <strain evidence="3">PB745_02</strain>
        <tissue evidence="3">Gill</tissue>
    </source>
</reference>
<evidence type="ECO:0000256" key="1">
    <source>
        <dbReference type="SAM" id="Coils"/>
    </source>
</evidence>
<dbReference type="GO" id="GO:0003676">
    <property type="term" value="F:nucleic acid binding"/>
    <property type="evidence" value="ECO:0007669"/>
    <property type="project" value="InterPro"/>
</dbReference>
<keyword evidence="1" id="KW-0175">Coiled coil</keyword>
<dbReference type="PROSITE" id="PS50994">
    <property type="entry name" value="INTEGRASE"/>
    <property type="match status" value="1"/>
</dbReference>
<proteinExistence type="predicted"/>
<keyword evidence="4" id="KW-1185">Reference proteome</keyword>
<dbReference type="InterPro" id="IPR050951">
    <property type="entry name" value="Retrovirus_Pol_polyprotein"/>
</dbReference>
<dbReference type="PANTHER" id="PTHR37984">
    <property type="entry name" value="PROTEIN CBG26694"/>
    <property type="match status" value="1"/>
</dbReference>
<dbReference type="EMBL" id="JAWZYT010000821">
    <property type="protein sequence ID" value="KAK4318559.1"/>
    <property type="molecule type" value="Genomic_DNA"/>
</dbReference>
<dbReference type="Gene3D" id="3.30.420.10">
    <property type="entry name" value="Ribonuclease H-like superfamily/Ribonuclease H"/>
    <property type="match status" value="1"/>
</dbReference>
<dbReference type="Proteomes" id="UP001292094">
    <property type="component" value="Unassembled WGS sequence"/>
</dbReference>
<dbReference type="PANTHER" id="PTHR37984:SF15">
    <property type="entry name" value="INTEGRASE CATALYTIC DOMAIN-CONTAINING PROTEIN"/>
    <property type="match status" value="1"/>
</dbReference>
<comment type="caution">
    <text evidence="3">The sequence shown here is derived from an EMBL/GenBank/DDBJ whole genome shotgun (WGS) entry which is preliminary data.</text>
</comment>
<evidence type="ECO:0000259" key="2">
    <source>
        <dbReference type="PROSITE" id="PS50994"/>
    </source>
</evidence>